<evidence type="ECO:0000256" key="1">
    <source>
        <dbReference type="SAM" id="Coils"/>
    </source>
</evidence>
<keyword evidence="1" id="KW-0175">Coiled coil</keyword>
<dbReference type="EMBL" id="QXDA01000003">
    <property type="protein sequence ID" value="RIA31316.1"/>
    <property type="molecule type" value="Genomic_DNA"/>
</dbReference>
<proteinExistence type="predicted"/>
<protein>
    <submittedName>
        <fullName evidence="2">Uncharacterized protein</fullName>
    </submittedName>
</protein>
<reference evidence="2 3" key="1">
    <citation type="submission" date="2018-08" db="EMBL/GenBank/DDBJ databases">
        <title>Genome sequencing of rice bacterial endophytes.</title>
        <authorList>
            <person name="Venturi V."/>
        </authorList>
    </citation>
    <scope>NUCLEOTIDE SEQUENCE [LARGE SCALE GENOMIC DNA]</scope>
    <source>
        <strain evidence="2 3">E1205</strain>
    </source>
</reference>
<sequence>MSKTIIDNKECTVKQPTQFNADELKALQDAACQQHLAAPGSKTFTITESSFMIACQRMASLIKDGYEHDTHGYHSIKPFIIPFVKKQEKIDKDLEVVKANVKTKYENRIRDEVEQAKANLIAQRRATLDRKEREKQEKAEQKLMDELEKEASELFDSYLSFN</sequence>
<comment type="caution">
    <text evidence="2">The sequence shown here is derived from an EMBL/GenBank/DDBJ whole genome shotgun (WGS) entry which is preliminary data.</text>
</comment>
<gene>
    <name evidence="2" type="ORF">DFO61_2032</name>
</gene>
<organism evidence="2 3">
    <name type="scientific">Ectopseudomonas oleovorans</name>
    <name type="common">Pseudomonas oleovorans</name>
    <dbReference type="NCBI Taxonomy" id="301"/>
    <lineage>
        <taxon>Bacteria</taxon>
        <taxon>Pseudomonadati</taxon>
        <taxon>Pseudomonadota</taxon>
        <taxon>Gammaproteobacteria</taxon>
        <taxon>Pseudomonadales</taxon>
        <taxon>Pseudomonadaceae</taxon>
        <taxon>Ectopseudomonas</taxon>
    </lineage>
</organism>
<feature type="coiled-coil region" evidence="1">
    <location>
        <begin position="117"/>
        <end position="153"/>
    </location>
</feature>
<evidence type="ECO:0000313" key="3">
    <source>
        <dbReference type="Proteomes" id="UP000265836"/>
    </source>
</evidence>
<evidence type="ECO:0000313" key="2">
    <source>
        <dbReference type="EMBL" id="RIA31316.1"/>
    </source>
</evidence>
<dbReference type="Proteomes" id="UP000265836">
    <property type="component" value="Unassembled WGS sequence"/>
</dbReference>
<dbReference type="RefSeq" id="WP_119692699.1">
    <property type="nucleotide sequence ID" value="NZ_QXDA01000003.1"/>
</dbReference>
<accession>A0A397N1W8</accession>
<dbReference type="AlphaFoldDB" id="A0A397N1W8"/>
<name>A0A397N1W8_ECTOL</name>